<feature type="compositionally biased region" description="Polar residues" evidence="1">
    <location>
        <begin position="18"/>
        <end position="29"/>
    </location>
</feature>
<protein>
    <submittedName>
        <fullName evidence="2">Uncharacterized protein</fullName>
    </submittedName>
</protein>
<dbReference type="AlphaFoldDB" id="A0ABD2MQY5"/>
<proteinExistence type="predicted"/>
<feature type="compositionally biased region" description="Basic and acidic residues" evidence="1">
    <location>
        <begin position="1"/>
        <end position="16"/>
    </location>
</feature>
<organism evidence="2 3">
    <name type="scientific">Cryptolaemus montrouzieri</name>
    <dbReference type="NCBI Taxonomy" id="559131"/>
    <lineage>
        <taxon>Eukaryota</taxon>
        <taxon>Metazoa</taxon>
        <taxon>Ecdysozoa</taxon>
        <taxon>Arthropoda</taxon>
        <taxon>Hexapoda</taxon>
        <taxon>Insecta</taxon>
        <taxon>Pterygota</taxon>
        <taxon>Neoptera</taxon>
        <taxon>Endopterygota</taxon>
        <taxon>Coleoptera</taxon>
        <taxon>Polyphaga</taxon>
        <taxon>Cucujiformia</taxon>
        <taxon>Coccinelloidea</taxon>
        <taxon>Coccinellidae</taxon>
        <taxon>Scymninae</taxon>
        <taxon>Scymnini</taxon>
        <taxon>Cryptolaemus</taxon>
    </lineage>
</organism>
<reference evidence="2 3" key="1">
    <citation type="journal article" date="2021" name="BMC Biol.">
        <title>Horizontally acquired antibacterial genes associated with adaptive radiation of ladybird beetles.</title>
        <authorList>
            <person name="Li H.S."/>
            <person name="Tang X.F."/>
            <person name="Huang Y.H."/>
            <person name="Xu Z.Y."/>
            <person name="Chen M.L."/>
            <person name="Du X.Y."/>
            <person name="Qiu B.Y."/>
            <person name="Chen P.T."/>
            <person name="Zhang W."/>
            <person name="Slipinski A."/>
            <person name="Escalona H.E."/>
            <person name="Waterhouse R.M."/>
            <person name="Zwick A."/>
            <person name="Pang H."/>
        </authorList>
    </citation>
    <scope>NUCLEOTIDE SEQUENCE [LARGE SCALE GENOMIC DNA]</scope>
    <source>
        <strain evidence="2">SYSU2018</strain>
    </source>
</reference>
<dbReference type="EMBL" id="JABFTP020000021">
    <property type="protein sequence ID" value="KAL3268839.1"/>
    <property type="molecule type" value="Genomic_DNA"/>
</dbReference>
<comment type="caution">
    <text evidence="2">The sequence shown here is derived from an EMBL/GenBank/DDBJ whole genome shotgun (WGS) entry which is preliminary data.</text>
</comment>
<keyword evidence="3" id="KW-1185">Reference proteome</keyword>
<dbReference type="Proteomes" id="UP001516400">
    <property type="component" value="Unassembled WGS sequence"/>
</dbReference>
<gene>
    <name evidence="2" type="ORF">HHI36_007930</name>
</gene>
<evidence type="ECO:0000313" key="3">
    <source>
        <dbReference type="Proteomes" id="UP001516400"/>
    </source>
</evidence>
<accession>A0ABD2MQY5</accession>
<evidence type="ECO:0000313" key="2">
    <source>
        <dbReference type="EMBL" id="KAL3268839.1"/>
    </source>
</evidence>
<name>A0ABD2MQY5_9CUCU</name>
<sequence length="141" mass="15741">MATKNNEENQDKDKIVNRVSTTSNNSETVQILKEPIKHKPKRIGTGQTKEGNFGGIEKESLAVDKSCESKCQAKAPESSVRLQELERMLELVSVETDRVVLIGDLNINMNQKSPLKSEPMTLLETFNMSPIIEKPTRDIGT</sequence>
<feature type="region of interest" description="Disordered" evidence="1">
    <location>
        <begin position="1"/>
        <end position="56"/>
    </location>
</feature>
<evidence type="ECO:0000256" key="1">
    <source>
        <dbReference type="SAM" id="MobiDB-lite"/>
    </source>
</evidence>